<organism evidence="4 5">
    <name type="scientific">Spectribacter hydrogenoxidans</name>
    <dbReference type="NCBI Taxonomy" id="3075608"/>
    <lineage>
        <taxon>Bacteria</taxon>
        <taxon>Pseudomonadati</taxon>
        <taxon>Pseudomonadota</taxon>
        <taxon>Gammaproteobacteria</taxon>
        <taxon>Salinisphaerales</taxon>
        <taxon>Salinisphaeraceae</taxon>
        <taxon>Spectribacter</taxon>
    </lineage>
</organism>
<comment type="caution">
    <text evidence="4">The sequence shown here is derived from an EMBL/GenBank/DDBJ whole genome shotgun (WGS) entry which is preliminary data.</text>
</comment>
<dbReference type="Proteomes" id="UP001251857">
    <property type="component" value="Unassembled WGS sequence"/>
</dbReference>
<evidence type="ECO:0000313" key="4">
    <source>
        <dbReference type="EMBL" id="MDT0636211.1"/>
    </source>
</evidence>
<accession>A0ABU3C3S6</accession>
<name>A0ABU3C3S6_9GAMM</name>
<dbReference type="InterPro" id="IPR025961">
    <property type="entry name" value="Metal_resist"/>
</dbReference>
<evidence type="ECO:0000256" key="3">
    <source>
        <dbReference type="ARBA" id="ARBA00045001"/>
    </source>
</evidence>
<gene>
    <name evidence="4" type="ORF">RM532_14760</name>
</gene>
<keyword evidence="5" id="KW-1185">Reference proteome</keyword>
<proteinExistence type="inferred from homology"/>
<evidence type="ECO:0000256" key="1">
    <source>
        <dbReference type="ARBA" id="ARBA00044945"/>
    </source>
</evidence>
<sequence>MTLSRRGRLGVGLLLAVSLALNLVIAGVVVGRLVSDGPRHHGPHMLRGVPEAARPALRDAFKAHRDDIREHIHGIREARAHIADRIAADPLDEAALEAAFDELARRTDAMQALTHRIVIETAQSLPPDVREGWRAEWGERR</sequence>
<dbReference type="Gene3D" id="1.20.120.1490">
    <property type="match status" value="1"/>
</dbReference>
<evidence type="ECO:0000313" key="5">
    <source>
        <dbReference type="Proteomes" id="UP001251857"/>
    </source>
</evidence>
<protein>
    <recommendedName>
        <fullName evidence="2">Signaling pathway modulator ZraP</fullName>
    </recommendedName>
    <alternativeName>
        <fullName evidence="3">Zinc resistance-associated protein</fullName>
    </alternativeName>
</protein>
<reference evidence="4 5" key="1">
    <citation type="submission" date="2023-09" db="EMBL/GenBank/DDBJ databases">
        <authorList>
            <person name="Rey-Velasco X."/>
        </authorList>
    </citation>
    <scope>NUCLEOTIDE SEQUENCE [LARGE SCALE GENOMIC DNA]</scope>
    <source>
        <strain evidence="4 5">W335</strain>
    </source>
</reference>
<dbReference type="Pfam" id="PF13801">
    <property type="entry name" value="Metal_resist"/>
    <property type="match status" value="1"/>
</dbReference>
<dbReference type="EMBL" id="JAVRIB010000021">
    <property type="protein sequence ID" value="MDT0636211.1"/>
    <property type="molecule type" value="Genomic_DNA"/>
</dbReference>
<dbReference type="RefSeq" id="WP_311654105.1">
    <property type="nucleotide sequence ID" value="NZ_JAVRIB010000021.1"/>
</dbReference>
<comment type="similarity">
    <text evidence="1">Belongs to the ZraP family.</text>
</comment>
<evidence type="ECO:0000256" key="2">
    <source>
        <dbReference type="ARBA" id="ARBA00044983"/>
    </source>
</evidence>